<name>A0A1R4IIB8_9MICO</name>
<keyword evidence="2" id="KW-1133">Transmembrane helix</keyword>
<evidence type="ECO:0000313" key="5">
    <source>
        <dbReference type="Proteomes" id="UP000196778"/>
    </source>
</evidence>
<proteinExistence type="predicted"/>
<feature type="transmembrane region" description="Helical" evidence="2">
    <location>
        <begin position="49"/>
        <end position="77"/>
    </location>
</feature>
<feature type="transmembrane region" description="Helical" evidence="2">
    <location>
        <begin position="165"/>
        <end position="184"/>
    </location>
</feature>
<keyword evidence="5" id="KW-1185">Reference proteome</keyword>
<sequence length="330" mass="35778">MTATNDPRPDDRAAEVPLPPDRPVPTAAALEPRRYHHALRPVVGWWRGVLGILTVVLTVLILGVVFSIPAMLIDIAVGWTTVDDLASGTLVFTPTLMLANNLSLAALIPVSMLMQWALYGVRPRWLSSVEGGFRWRWFWRLALIIAPVMAIYVAISVLTSPLDDVTLDAFTIGMLLVVVLTTPLQSAGEEYGARGLVQRSVSGWFASARIAFVVSSLVSAALFMVAHGATDMWLNAYYLCFAFAMGWAAWASGGLEAPVLIHICNNLFLLIPTALMGQTDGVFDRGAGVGGVEMLIPMAVMILVAGIAVWLARRRRPAVVGVAPTRYRTR</sequence>
<evidence type="ECO:0000256" key="1">
    <source>
        <dbReference type="SAM" id="MobiDB-lite"/>
    </source>
</evidence>
<feature type="region of interest" description="Disordered" evidence="1">
    <location>
        <begin position="1"/>
        <end position="25"/>
    </location>
</feature>
<feature type="transmembrane region" description="Helical" evidence="2">
    <location>
        <begin position="204"/>
        <end position="226"/>
    </location>
</feature>
<dbReference type="InterPro" id="IPR003675">
    <property type="entry name" value="Rce1/LyrA-like_dom"/>
</dbReference>
<gene>
    <name evidence="4" type="ORF">FM119_01950</name>
</gene>
<feature type="transmembrane region" description="Helical" evidence="2">
    <location>
        <begin position="232"/>
        <end position="250"/>
    </location>
</feature>
<dbReference type="EMBL" id="FUKR01000010">
    <property type="protein sequence ID" value="SJN19566.1"/>
    <property type="molecule type" value="Genomic_DNA"/>
</dbReference>
<dbReference type="RefSeq" id="WP_087136009.1">
    <property type="nucleotide sequence ID" value="NZ_FUKR01000010.1"/>
</dbReference>
<accession>A0A1R4IIB8</accession>
<evidence type="ECO:0000313" key="4">
    <source>
        <dbReference type="EMBL" id="SJN19566.1"/>
    </source>
</evidence>
<feature type="transmembrane region" description="Helical" evidence="2">
    <location>
        <begin position="257"/>
        <end position="275"/>
    </location>
</feature>
<feature type="transmembrane region" description="Helical" evidence="2">
    <location>
        <begin position="295"/>
        <end position="312"/>
    </location>
</feature>
<keyword evidence="2" id="KW-0812">Transmembrane</keyword>
<dbReference type="Pfam" id="PF02517">
    <property type="entry name" value="Rce1-like"/>
    <property type="match status" value="1"/>
</dbReference>
<organism evidence="4 5">
    <name type="scientific">Mycetocola reblochoni REB411</name>
    <dbReference type="NCBI Taxonomy" id="1255698"/>
    <lineage>
        <taxon>Bacteria</taxon>
        <taxon>Bacillati</taxon>
        <taxon>Actinomycetota</taxon>
        <taxon>Actinomycetes</taxon>
        <taxon>Micrococcales</taxon>
        <taxon>Microbacteriaceae</taxon>
        <taxon>Mycetocola</taxon>
    </lineage>
</organism>
<keyword evidence="2" id="KW-0472">Membrane</keyword>
<dbReference type="AlphaFoldDB" id="A0A1R4IIB8"/>
<dbReference type="OrthoDB" id="2680086at2"/>
<dbReference type="GO" id="GO:0004175">
    <property type="term" value="F:endopeptidase activity"/>
    <property type="evidence" value="ECO:0007669"/>
    <property type="project" value="UniProtKB-ARBA"/>
</dbReference>
<evidence type="ECO:0000256" key="2">
    <source>
        <dbReference type="SAM" id="Phobius"/>
    </source>
</evidence>
<dbReference type="Proteomes" id="UP000196778">
    <property type="component" value="Unassembled WGS sequence"/>
</dbReference>
<evidence type="ECO:0000259" key="3">
    <source>
        <dbReference type="Pfam" id="PF02517"/>
    </source>
</evidence>
<protein>
    <recommendedName>
        <fullName evidence="3">CAAX prenyl protease 2/Lysostaphin resistance protein A-like domain-containing protein</fullName>
    </recommendedName>
</protein>
<feature type="transmembrane region" description="Helical" evidence="2">
    <location>
        <begin position="138"/>
        <end position="159"/>
    </location>
</feature>
<dbReference type="GO" id="GO:0080120">
    <property type="term" value="P:CAAX-box protein maturation"/>
    <property type="evidence" value="ECO:0007669"/>
    <property type="project" value="UniProtKB-ARBA"/>
</dbReference>
<reference evidence="5" key="1">
    <citation type="submission" date="2017-02" db="EMBL/GenBank/DDBJ databases">
        <authorList>
            <person name="Dridi B."/>
        </authorList>
    </citation>
    <scope>NUCLEOTIDE SEQUENCE [LARGE SCALE GENOMIC DNA]</scope>
    <source>
        <strain evidence="5">EB411</strain>
    </source>
</reference>
<feature type="domain" description="CAAX prenyl protease 2/Lysostaphin resistance protein A-like" evidence="3">
    <location>
        <begin position="174"/>
        <end position="268"/>
    </location>
</feature>